<keyword evidence="3" id="KW-0804">Transcription</keyword>
<dbReference type="InterPro" id="IPR005471">
    <property type="entry name" value="Tscrpt_reg_IclR_N"/>
</dbReference>
<dbReference type="SUPFAM" id="SSF55781">
    <property type="entry name" value="GAF domain-like"/>
    <property type="match status" value="1"/>
</dbReference>
<dbReference type="Pfam" id="PF01614">
    <property type="entry name" value="IclR_C"/>
    <property type="match status" value="1"/>
</dbReference>
<evidence type="ECO:0000256" key="3">
    <source>
        <dbReference type="ARBA" id="ARBA00023163"/>
    </source>
</evidence>
<dbReference type="PANTHER" id="PTHR30136:SF24">
    <property type="entry name" value="HTH-TYPE TRANSCRIPTIONAL REPRESSOR ALLR"/>
    <property type="match status" value="1"/>
</dbReference>
<dbReference type="InterPro" id="IPR029016">
    <property type="entry name" value="GAF-like_dom_sf"/>
</dbReference>
<proteinExistence type="predicted"/>
<evidence type="ECO:0000259" key="5">
    <source>
        <dbReference type="PROSITE" id="PS51078"/>
    </source>
</evidence>
<dbReference type="Proteomes" id="UP001500689">
    <property type="component" value="Unassembled WGS sequence"/>
</dbReference>
<dbReference type="PANTHER" id="PTHR30136">
    <property type="entry name" value="HELIX-TURN-HELIX TRANSCRIPTIONAL REGULATOR, ICLR FAMILY"/>
    <property type="match status" value="1"/>
</dbReference>
<name>A0ABP6W676_9PSEU</name>
<keyword evidence="2" id="KW-0238">DNA-binding</keyword>
<organism evidence="6 7">
    <name type="scientific">Amycolatopsis ultiminotia</name>
    <dbReference type="NCBI Taxonomy" id="543629"/>
    <lineage>
        <taxon>Bacteria</taxon>
        <taxon>Bacillati</taxon>
        <taxon>Actinomycetota</taxon>
        <taxon>Actinomycetes</taxon>
        <taxon>Pseudonocardiales</taxon>
        <taxon>Pseudonocardiaceae</taxon>
        <taxon>Amycolatopsis</taxon>
    </lineage>
</organism>
<feature type="domain" description="HTH iclR-type" evidence="4">
    <location>
        <begin position="10"/>
        <end position="72"/>
    </location>
</feature>
<dbReference type="PROSITE" id="PS51078">
    <property type="entry name" value="ICLR_ED"/>
    <property type="match status" value="1"/>
</dbReference>
<dbReference type="SMART" id="SM00346">
    <property type="entry name" value="HTH_ICLR"/>
    <property type="match status" value="1"/>
</dbReference>
<dbReference type="InterPro" id="IPR036388">
    <property type="entry name" value="WH-like_DNA-bd_sf"/>
</dbReference>
<evidence type="ECO:0000256" key="1">
    <source>
        <dbReference type="ARBA" id="ARBA00023015"/>
    </source>
</evidence>
<dbReference type="SUPFAM" id="SSF46785">
    <property type="entry name" value="Winged helix' DNA-binding domain"/>
    <property type="match status" value="1"/>
</dbReference>
<keyword evidence="7" id="KW-1185">Reference proteome</keyword>
<feature type="domain" description="IclR-ED" evidence="5">
    <location>
        <begin position="73"/>
        <end position="250"/>
    </location>
</feature>
<dbReference type="Gene3D" id="1.10.10.10">
    <property type="entry name" value="Winged helix-like DNA-binding domain superfamily/Winged helix DNA-binding domain"/>
    <property type="match status" value="1"/>
</dbReference>
<protein>
    <submittedName>
        <fullName evidence="6">IclR family transcriptional regulator</fullName>
    </submittedName>
</protein>
<accession>A0ABP6W676</accession>
<keyword evidence="1" id="KW-0805">Transcription regulation</keyword>
<comment type="caution">
    <text evidence="6">The sequence shown here is derived from an EMBL/GenBank/DDBJ whole genome shotgun (WGS) entry which is preliminary data.</text>
</comment>
<evidence type="ECO:0000259" key="4">
    <source>
        <dbReference type="PROSITE" id="PS51077"/>
    </source>
</evidence>
<evidence type="ECO:0000313" key="6">
    <source>
        <dbReference type="EMBL" id="GAA3545646.1"/>
    </source>
</evidence>
<dbReference type="InterPro" id="IPR050707">
    <property type="entry name" value="HTH_MetabolicPath_Reg"/>
</dbReference>
<evidence type="ECO:0000256" key="2">
    <source>
        <dbReference type="ARBA" id="ARBA00023125"/>
    </source>
</evidence>
<dbReference type="RefSeq" id="WP_344860290.1">
    <property type="nucleotide sequence ID" value="NZ_BAAAZN010000006.1"/>
</dbReference>
<dbReference type="InterPro" id="IPR014757">
    <property type="entry name" value="Tscrpt_reg_IclR_C"/>
</dbReference>
<evidence type="ECO:0000313" key="7">
    <source>
        <dbReference type="Proteomes" id="UP001500689"/>
    </source>
</evidence>
<dbReference type="EMBL" id="BAAAZN010000006">
    <property type="protein sequence ID" value="GAA3545646.1"/>
    <property type="molecule type" value="Genomic_DNA"/>
</dbReference>
<dbReference type="Gene3D" id="3.30.450.40">
    <property type="match status" value="1"/>
</dbReference>
<gene>
    <name evidence="6" type="ORF">GCM10022222_31570</name>
</gene>
<dbReference type="InterPro" id="IPR036390">
    <property type="entry name" value="WH_DNA-bd_sf"/>
</dbReference>
<dbReference type="PROSITE" id="PS51077">
    <property type="entry name" value="HTH_ICLR"/>
    <property type="match status" value="1"/>
</dbReference>
<sequence>MAGNSAVAGQSVSGRLLAVLDCFDVAHSVLTLTEIAARAELPLSTARRLISELVDWGGLERVPGGRHFRIGIRLWRIGSLAPRQRVLSEAALPFIQDLCEATQENVQLAVLDDGAALCIEKISSQRAVPTATLVGGRLPLHATAVGKVLLAFSPPQVWRDLAAAGLTVLTRNTIVQPGTLAAALDAAVEQGIAYSYEEMTLGAVSVAAPVHDCSGVLQGALGIVTHSHLRVEQLGPAVRTAALGISRRLS</sequence>
<reference evidence="7" key="1">
    <citation type="journal article" date="2019" name="Int. J. Syst. Evol. Microbiol.">
        <title>The Global Catalogue of Microorganisms (GCM) 10K type strain sequencing project: providing services to taxonomists for standard genome sequencing and annotation.</title>
        <authorList>
            <consortium name="The Broad Institute Genomics Platform"/>
            <consortium name="The Broad Institute Genome Sequencing Center for Infectious Disease"/>
            <person name="Wu L."/>
            <person name="Ma J."/>
        </authorList>
    </citation>
    <scope>NUCLEOTIDE SEQUENCE [LARGE SCALE GENOMIC DNA]</scope>
    <source>
        <strain evidence="7">JCM 16898</strain>
    </source>
</reference>
<dbReference type="Pfam" id="PF09339">
    <property type="entry name" value="HTH_IclR"/>
    <property type="match status" value="1"/>
</dbReference>